<organism evidence="1 2">
    <name type="scientific">Caerostris darwini</name>
    <dbReference type="NCBI Taxonomy" id="1538125"/>
    <lineage>
        <taxon>Eukaryota</taxon>
        <taxon>Metazoa</taxon>
        <taxon>Ecdysozoa</taxon>
        <taxon>Arthropoda</taxon>
        <taxon>Chelicerata</taxon>
        <taxon>Arachnida</taxon>
        <taxon>Araneae</taxon>
        <taxon>Araneomorphae</taxon>
        <taxon>Entelegynae</taxon>
        <taxon>Araneoidea</taxon>
        <taxon>Araneidae</taxon>
        <taxon>Caerostris</taxon>
    </lineage>
</organism>
<gene>
    <name evidence="1" type="primary">spop-b_9</name>
    <name evidence="1" type="ORF">CDAR_307881</name>
</gene>
<keyword evidence="2" id="KW-1185">Reference proteome</keyword>
<dbReference type="SUPFAM" id="SSF49599">
    <property type="entry name" value="TRAF domain-like"/>
    <property type="match status" value="1"/>
</dbReference>
<evidence type="ECO:0000313" key="2">
    <source>
        <dbReference type="Proteomes" id="UP001054837"/>
    </source>
</evidence>
<dbReference type="EMBL" id="BPLQ01009811">
    <property type="protein sequence ID" value="GIY46703.1"/>
    <property type="molecule type" value="Genomic_DNA"/>
</dbReference>
<name>A0AAV4TJA2_9ARAC</name>
<dbReference type="Gene3D" id="2.60.210.10">
    <property type="entry name" value="Apoptosis, Tumor Necrosis Factor Receptor Associated Protein 2, Chain A"/>
    <property type="match status" value="1"/>
</dbReference>
<proteinExistence type="predicted"/>
<sequence>MASNNNPERKGFTITWIIENYKHSNQTWGYDLQSPPFIVDTMEKTKWCLFVIPRYYHREDDFVLGLERMSDCKGPPSIKINCECELLTADGWVAGQDNVTKQEFTKKRYVYFRSFNLKYGRSDEFEQLLLTNIIPNGKLTVRCKMWKCSGEINNDGYCTARTHIGVEKKSSIWSIRNFSTLEKGNELTYRINSPLNYKSIVTLKFSVSGADETLQVSIISSDTEVESRTFSIKLSILDINGEAVTCGETDVLLEHLLEPVCLLTFTKKDIMRKKSQYLRDDVLSLLYECNFSTGLVYEEIENTNYGWIPLKTTIACLPDLKLAECTATTNPSAPSKRIQVHFKKDIELMMHEKF</sequence>
<dbReference type="Proteomes" id="UP001054837">
    <property type="component" value="Unassembled WGS sequence"/>
</dbReference>
<dbReference type="AlphaFoldDB" id="A0AAV4TJA2"/>
<dbReference type="InterPro" id="IPR008974">
    <property type="entry name" value="TRAF-like"/>
</dbReference>
<comment type="caution">
    <text evidence="1">The sequence shown here is derived from an EMBL/GenBank/DDBJ whole genome shotgun (WGS) entry which is preliminary data.</text>
</comment>
<evidence type="ECO:0000313" key="1">
    <source>
        <dbReference type="EMBL" id="GIY46703.1"/>
    </source>
</evidence>
<protein>
    <submittedName>
        <fullName evidence="1">Speckle-type POZ protein B</fullName>
    </submittedName>
</protein>
<accession>A0AAV4TJA2</accession>
<reference evidence="1 2" key="1">
    <citation type="submission" date="2021-06" db="EMBL/GenBank/DDBJ databases">
        <title>Caerostris darwini draft genome.</title>
        <authorList>
            <person name="Kono N."/>
            <person name="Arakawa K."/>
        </authorList>
    </citation>
    <scope>NUCLEOTIDE SEQUENCE [LARGE SCALE GENOMIC DNA]</scope>
</reference>